<dbReference type="PaxDb" id="2903-EOD26426"/>
<name>A0A0D3JSE1_EMIH1</name>
<keyword evidence="1" id="KW-0812">Transmembrane</keyword>
<dbReference type="HOGENOM" id="CLU_765994_0_0_1"/>
<dbReference type="Proteomes" id="UP000013827">
    <property type="component" value="Unassembled WGS sequence"/>
</dbReference>
<protein>
    <recommendedName>
        <fullName evidence="4">HD domain-containing protein</fullName>
    </recommendedName>
</protein>
<dbReference type="InterPro" id="IPR009218">
    <property type="entry name" value="HD_phosphohydro"/>
</dbReference>
<keyword evidence="1" id="KW-0472">Membrane</keyword>
<proteinExistence type="predicted"/>
<dbReference type="eggNOG" id="ENOG502RZFA">
    <property type="taxonomic scope" value="Eukaryota"/>
</dbReference>
<dbReference type="InterPro" id="IPR014729">
    <property type="entry name" value="Rossmann-like_a/b/a_fold"/>
</dbReference>
<evidence type="ECO:0000313" key="2">
    <source>
        <dbReference type="EnsemblProtists" id="EOD26426"/>
    </source>
</evidence>
<keyword evidence="3" id="KW-1185">Reference proteome</keyword>
<reference evidence="3" key="1">
    <citation type="journal article" date="2013" name="Nature">
        <title>Pan genome of the phytoplankton Emiliania underpins its global distribution.</title>
        <authorList>
            <person name="Read B.A."/>
            <person name="Kegel J."/>
            <person name="Klute M.J."/>
            <person name="Kuo A."/>
            <person name="Lefebvre S.C."/>
            <person name="Maumus F."/>
            <person name="Mayer C."/>
            <person name="Miller J."/>
            <person name="Monier A."/>
            <person name="Salamov A."/>
            <person name="Young J."/>
            <person name="Aguilar M."/>
            <person name="Claverie J.M."/>
            <person name="Frickenhaus S."/>
            <person name="Gonzalez K."/>
            <person name="Herman E.K."/>
            <person name="Lin Y.C."/>
            <person name="Napier J."/>
            <person name="Ogata H."/>
            <person name="Sarno A.F."/>
            <person name="Shmutz J."/>
            <person name="Schroeder D."/>
            <person name="de Vargas C."/>
            <person name="Verret F."/>
            <person name="von Dassow P."/>
            <person name="Valentin K."/>
            <person name="Van de Peer Y."/>
            <person name="Wheeler G."/>
            <person name="Dacks J.B."/>
            <person name="Delwiche C.F."/>
            <person name="Dyhrman S.T."/>
            <person name="Glockner G."/>
            <person name="John U."/>
            <person name="Richards T."/>
            <person name="Worden A.Z."/>
            <person name="Zhang X."/>
            <person name="Grigoriev I.V."/>
            <person name="Allen A.E."/>
            <person name="Bidle K."/>
            <person name="Borodovsky M."/>
            <person name="Bowler C."/>
            <person name="Brownlee C."/>
            <person name="Cock J.M."/>
            <person name="Elias M."/>
            <person name="Gladyshev V.N."/>
            <person name="Groth M."/>
            <person name="Guda C."/>
            <person name="Hadaegh A."/>
            <person name="Iglesias-Rodriguez M.D."/>
            <person name="Jenkins J."/>
            <person name="Jones B.M."/>
            <person name="Lawson T."/>
            <person name="Leese F."/>
            <person name="Lindquist E."/>
            <person name="Lobanov A."/>
            <person name="Lomsadze A."/>
            <person name="Malik S.B."/>
            <person name="Marsh M.E."/>
            <person name="Mackinder L."/>
            <person name="Mock T."/>
            <person name="Mueller-Roeber B."/>
            <person name="Pagarete A."/>
            <person name="Parker M."/>
            <person name="Probert I."/>
            <person name="Quesneville H."/>
            <person name="Raines C."/>
            <person name="Rensing S.A."/>
            <person name="Riano-Pachon D.M."/>
            <person name="Richier S."/>
            <person name="Rokitta S."/>
            <person name="Shiraiwa Y."/>
            <person name="Soanes D.M."/>
            <person name="van der Giezen M."/>
            <person name="Wahlund T.M."/>
            <person name="Williams B."/>
            <person name="Wilson W."/>
            <person name="Wolfe G."/>
            <person name="Wurch L.L."/>
        </authorList>
    </citation>
    <scope>NUCLEOTIDE SEQUENCE</scope>
</reference>
<dbReference type="EnsemblProtists" id="EOD26426">
    <property type="protein sequence ID" value="EOD26426"/>
    <property type="gene ID" value="EMIHUDRAFT_205453"/>
</dbReference>
<keyword evidence="1" id="KW-1133">Transmembrane helix</keyword>
<sequence length="362" mass="38949">MTQEDATFCAARWRALCGRLGAGEQASAAWWARVSAAYSGDGRFYHTLRHIGQMLQLKDAHAASLADGDAVELAIFFHDVVYDAAGGGGGKNERDSALVLLEFCESALGGGYAAAQRVARWIEMTAHHRCDAETEADCRFFMDFDMAILAAPPAEYSAYSRAVRREYGHVSTVAWCVGRGRFLSQAAAAGTAVFATPAFAALEERARSNARSEAAALRRRLLALSAAALAAASVVGLALLLPASPPRTHLGLVRHLSLRHSAVVVVIGHNAAKAYAVSPLERQALVRQACAEMQIENVRVECSDDYIWRVARKHGAPLLYRGIRSWAKDGLAERWLERCAAAESVADLVPPSIADAVAKLYG</sequence>
<dbReference type="KEGG" id="ehx:EMIHUDRAFT_205453"/>
<dbReference type="SUPFAM" id="SSF52374">
    <property type="entry name" value="Nucleotidylyl transferase"/>
    <property type="match status" value="1"/>
</dbReference>
<organism evidence="2 3">
    <name type="scientific">Emiliania huxleyi (strain CCMP1516)</name>
    <dbReference type="NCBI Taxonomy" id="280463"/>
    <lineage>
        <taxon>Eukaryota</taxon>
        <taxon>Haptista</taxon>
        <taxon>Haptophyta</taxon>
        <taxon>Prymnesiophyceae</taxon>
        <taxon>Isochrysidales</taxon>
        <taxon>Noelaerhabdaceae</taxon>
        <taxon>Emiliania</taxon>
    </lineage>
</organism>
<dbReference type="PANTHER" id="PTHR21174:SF0">
    <property type="entry name" value="HD PHOSPHOHYDROLASE FAMILY PROTEIN-RELATED"/>
    <property type="match status" value="1"/>
</dbReference>
<dbReference type="OMA" id="FCESALG"/>
<accession>A0A0D3JSE1</accession>
<feature type="transmembrane region" description="Helical" evidence="1">
    <location>
        <begin position="221"/>
        <end position="241"/>
    </location>
</feature>
<dbReference type="Gene3D" id="3.40.50.620">
    <property type="entry name" value="HUPs"/>
    <property type="match status" value="1"/>
</dbReference>
<evidence type="ECO:0000313" key="3">
    <source>
        <dbReference type="Proteomes" id="UP000013827"/>
    </source>
</evidence>
<dbReference type="PANTHER" id="PTHR21174">
    <property type="match status" value="1"/>
</dbReference>
<dbReference type="RefSeq" id="XP_005778855.1">
    <property type="nucleotide sequence ID" value="XM_005778798.1"/>
</dbReference>
<evidence type="ECO:0000256" key="1">
    <source>
        <dbReference type="SAM" id="Phobius"/>
    </source>
</evidence>
<reference evidence="2" key="2">
    <citation type="submission" date="2024-10" db="UniProtKB">
        <authorList>
            <consortium name="EnsemblProtists"/>
        </authorList>
    </citation>
    <scope>IDENTIFICATION</scope>
</reference>
<dbReference type="GeneID" id="17271972"/>
<evidence type="ECO:0008006" key="4">
    <source>
        <dbReference type="Google" id="ProtNLM"/>
    </source>
</evidence>
<dbReference type="AlphaFoldDB" id="A0A0D3JSE1"/>
<dbReference type="SUPFAM" id="SSF109604">
    <property type="entry name" value="HD-domain/PDEase-like"/>
    <property type="match status" value="1"/>
</dbReference>